<keyword evidence="3" id="KW-1185">Reference proteome</keyword>
<dbReference type="AlphaFoldDB" id="A0A9N9AV06"/>
<comment type="caution">
    <text evidence="2">The sequence shown here is derived from an EMBL/GenBank/DDBJ whole genome shotgun (WGS) entry which is preliminary data.</text>
</comment>
<dbReference type="OrthoDB" id="2481094at2759"/>
<feature type="compositionally biased region" description="Polar residues" evidence="1">
    <location>
        <begin position="60"/>
        <end position="78"/>
    </location>
</feature>
<proteinExistence type="predicted"/>
<evidence type="ECO:0000313" key="2">
    <source>
        <dbReference type="EMBL" id="CAG8544291.1"/>
    </source>
</evidence>
<protein>
    <submittedName>
        <fullName evidence="2">590_t:CDS:1</fullName>
    </submittedName>
</protein>
<organism evidence="2 3">
    <name type="scientific">Ambispora leptoticha</name>
    <dbReference type="NCBI Taxonomy" id="144679"/>
    <lineage>
        <taxon>Eukaryota</taxon>
        <taxon>Fungi</taxon>
        <taxon>Fungi incertae sedis</taxon>
        <taxon>Mucoromycota</taxon>
        <taxon>Glomeromycotina</taxon>
        <taxon>Glomeromycetes</taxon>
        <taxon>Archaeosporales</taxon>
        <taxon>Ambisporaceae</taxon>
        <taxon>Ambispora</taxon>
    </lineage>
</organism>
<evidence type="ECO:0000256" key="1">
    <source>
        <dbReference type="SAM" id="MobiDB-lite"/>
    </source>
</evidence>
<feature type="compositionally biased region" description="Low complexity" evidence="1">
    <location>
        <begin position="45"/>
        <end position="59"/>
    </location>
</feature>
<feature type="region of interest" description="Disordered" evidence="1">
    <location>
        <begin position="45"/>
        <end position="80"/>
    </location>
</feature>
<name>A0A9N9AV06_9GLOM</name>
<accession>A0A9N9AV06</accession>
<gene>
    <name evidence="2" type="ORF">ALEPTO_LOCUS5564</name>
</gene>
<evidence type="ECO:0000313" key="3">
    <source>
        <dbReference type="Proteomes" id="UP000789508"/>
    </source>
</evidence>
<reference evidence="2" key="1">
    <citation type="submission" date="2021-06" db="EMBL/GenBank/DDBJ databases">
        <authorList>
            <person name="Kallberg Y."/>
            <person name="Tangrot J."/>
            <person name="Rosling A."/>
        </authorList>
    </citation>
    <scope>NUCLEOTIDE SEQUENCE</scope>
    <source>
        <strain evidence="2">FL130A</strain>
    </source>
</reference>
<dbReference type="Proteomes" id="UP000789508">
    <property type="component" value="Unassembled WGS sequence"/>
</dbReference>
<dbReference type="EMBL" id="CAJVPS010001597">
    <property type="protein sequence ID" value="CAG8544291.1"/>
    <property type="molecule type" value="Genomic_DNA"/>
</dbReference>
<sequence>MPRNFLKALYKYCEINFLFEYYNNTYPTDQKAEEIYNKKDFLVSETNSENSQNDNSSESKFTTISQTGNRQHTGSQNGKRVKIIDHIENMIINEDNSQQSA</sequence>